<feature type="compositionally biased region" description="Polar residues" evidence="1">
    <location>
        <begin position="42"/>
        <end position="52"/>
    </location>
</feature>
<gene>
    <name evidence="2" type="ORF">BE221DRAFT_54676</name>
    <name evidence="3" type="ORF">BE221DRAFT_58088</name>
</gene>
<dbReference type="EMBL" id="KZ155797">
    <property type="protein sequence ID" value="OUS44865.1"/>
    <property type="molecule type" value="Genomic_DNA"/>
</dbReference>
<sequence>QAIFITLSPSYEKNGVNFEGVELGPSYEILLLPPNLRNSVVTSTRAMSQTPRTPHARDNASLDPSQDADDADGKNDDLYGDENVDTGREQEAPPTGKRGRSPNWLPCELVCALLCRQHAVREKGCQSKLVERQNAAARAYSSIIHALDDLGLCSWSDGGDGRKLPGNARESVTQRTAPHVESKIYSKGDGVKASLKLYAQTFSRLYVVNSKNGYSPSTGDNDGKITWGATEQACVGELSVPVGFDALRLAYRIVCASSPHLTTDQSLLTYVDAAFALDPAQRLDQEDVPTEKDLKAHQKRRMKE</sequence>
<feature type="non-terminal residue" evidence="3">
    <location>
        <position position="1"/>
    </location>
</feature>
<protein>
    <submittedName>
        <fullName evidence="3">Uncharacterized protein</fullName>
    </submittedName>
</protein>
<evidence type="ECO:0000256" key="1">
    <source>
        <dbReference type="SAM" id="MobiDB-lite"/>
    </source>
</evidence>
<reference evidence="3" key="1">
    <citation type="submission" date="2017-04" db="EMBL/GenBank/DDBJ databases">
        <title>Population genomics of picophytoplankton unveils novel chromosome hypervariability.</title>
        <authorList>
            <consortium name="DOE Joint Genome Institute"/>
            <person name="Blanc-Mathieu R."/>
            <person name="Krasovec M."/>
            <person name="Hebrard M."/>
            <person name="Yau S."/>
            <person name="Desgranges E."/>
            <person name="Martin J."/>
            <person name="Schackwitz W."/>
            <person name="Kuo A."/>
            <person name="Salin G."/>
            <person name="Donnadieu C."/>
            <person name="Desdevises Y."/>
            <person name="Sanchez-Ferandin S."/>
            <person name="Moreau H."/>
            <person name="Rivals E."/>
            <person name="Grigoriev I.V."/>
            <person name="Grimsley N."/>
            <person name="Eyre-Walker A."/>
            <person name="Piganeau G."/>
        </authorList>
    </citation>
    <scope>NUCLEOTIDE SEQUENCE [LARGE SCALE GENOMIC DNA]</scope>
    <source>
        <strain evidence="3">RCC 1115</strain>
    </source>
</reference>
<feature type="compositionally biased region" description="Basic and acidic residues" evidence="1">
    <location>
        <begin position="284"/>
        <end position="296"/>
    </location>
</feature>
<dbReference type="EMBL" id="KZ155840">
    <property type="protein sequence ID" value="OUS41767.1"/>
    <property type="molecule type" value="Genomic_DNA"/>
</dbReference>
<dbReference type="Proteomes" id="UP000195557">
    <property type="component" value="Unassembled WGS sequence"/>
</dbReference>
<organism evidence="3">
    <name type="scientific">Ostreococcus tauri</name>
    <name type="common">Marine green alga</name>
    <dbReference type="NCBI Taxonomy" id="70448"/>
    <lineage>
        <taxon>Eukaryota</taxon>
        <taxon>Viridiplantae</taxon>
        <taxon>Chlorophyta</taxon>
        <taxon>Mamiellophyceae</taxon>
        <taxon>Mamiellales</taxon>
        <taxon>Bathycoccaceae</taxon>
        <taxon>Ostreococcus</taxon>
    </lineage>
</organism>
<evidence type="ECO:0000313" key="3">
    <source>
        <dbReference type="EMBL" id="OUS44865.1"/>
    </source>
</evidence>
<feature type="non-terminal residue" evidence="3">
    <location>
        <position position="304"/>
    </location>
</feature>
<dbReference type="AlphaFoldDB" id="A0A1Y5ID08"/>
<evidence type="ECO:0000313" key="2">
    <source>
        <dbReference type="EMBL" id="OUS41767.1"/>
    </source>
</evidence>
<feature type="region of interest" description="Disordered" evidence="1">
    <location>
        <begin position="284"/>
        <end position="304"/>
    </location>
</feature>
<accession>A0A1Y5ID08</accession>
<name>A0A1Y5ID08_OSTTA</name>
<feature type="region of interest" description="Disordered" evidence="1">
    <location>
        <begin position="42"/>
        <end position="100"/>
    </location>
</feature>
<proteinExistence type="predicted"/>